<evidence type="ECO:0000259" key="1">
    <source>
        <dbReference type="Pfam" id="PF10433"/>
    </source>
</evidence>
<dbReference type="InterPro" id="IPR018846">
    <property type="entry name" value="Beta-prop_RSE1/DDB1/CPSF1_1st"/>
</dbReference>
<keyword evidence="3" id="KW-1185">Reference proteome</keyword>
<dbReference type="STRING" id="1165861.A0A0L0VWG3"/>
<dbReference type="AlphaFoldDB" id="A0A0L0VWG3"/>
<gene>
    <name evidence="2" type="ORF">PSTG_03293</name>
</gene>
<evidence type="ECO:0000313" key="3">
    <source>
        <dbReference type="Proteomes" id="UP000054564"/>
    </source>
</evidence>
<sequence>MRPDSNQPVQPKDYIILGSDSGRVLVLKFNPSTNSLIKLHQETCGKSVAGRVVPGQFLATNPKGRAVMIAAMEKSKLVYILNRDLAANSTISSPLEAHKSNAIIHHTVRIDVRFENPLFAALEVDYGEADQDPSGEAFNSAKKVLSIHFFPINQTKTDSIFWKSCSLQIKFRIEGQSMTNPEKFDGPSGGLICCEHFIIYKHQNDISFDFHQLSQYFVK</sequence>
<dbReference type="EMBL" id="AJIL01000017">
    <property type="protein sequence ID" value="KNF03350.1"/>
    <property type="molecule type" value="Genomic_DNA"/>
</dbReference>
<feature type="domain" description="RSE1/DDB1/CPSF1 first beta-propeller" evidence="1">
    <location>
        <begin position="10"/>
        <end position="205"/>
    </location>
</feature>
<dbReference type="Gene3D" id="2.130.10.10">
    <property type="entry name" value="YVTN repeat-like/Quinoprotein amine dehydrogenase"/>
    <property type="match status" value="1"/>
</dbReference>
<accession>A0A0L0VWG3</accession>
<dbReference type="InterPro" id="IPR050358">
    <property type="entry name" value="RSE1/DDB1/CFT1"/>
</dbReference>
<dbReference type="PANTHER" id="PTHR10644">
    <property type="entry name" value="DNA REPAIR/RNA PROCESSING CPSF FAMILY"/>
    <property type="match status" value="1"/>
</dbReference>
<organism evidence="2 3">
    <name type="scientific">Puccinia striiformis f. sp. tritici PST-78</name>
    <dbReference type="NCBI Taxonomy" id="1165861"/>
    <lineage>
        <taxon>Eukaryota</taxon>
        <taxon>Fungi</taxon>
        <taxon>Dikarya</taxon>
        <taxon>Basidiomycota</taxon>
        <taxon>Pucciniomycotina</taxon>
        <taxon>Pucciniomycetes</taxon>
        <taxon>Pucciniales</taxon>
        <taxon>Pucciniaceae</taxon>
        <taxon>Puccinia</taxon>
    </lineage>
</organism>
<proteinExistence type="predicted"/>
<reference evidence="3" key="1">
    <citation type="submission" date="2014-03" db="EMBL/GenBank/DDBJ databases">
        <title>The Genome Sequence of Puccinia striiformis f. sp. tritici PST-78.</title>
        <authorList>
            <consortium name="The Broad Institute Genome Sequencing Platform"/>
            <person name="Cuomo C."/>
            <person name="Hulbert S."/>
            <person name="Chen X."/>
            <person name="Walker B."/>
            <person name="Young S.K."/>
            <person name="Zeng Q."/>
            <person name="Gargeya S."/>
            <person name="Fitzgerald M."/>
            <person name="Haas B."/>
            <person name="Abouelleil A."/>
            <person name="Alvarado L."/>
            <person name="Arachchi H.M."/>
            <person name="Berlin A.M."/>
            <person name="Chapman S.B."/>
            <person name="Goldberg J."/>
            <person name="Griggs A."/>
            <person name="Gujja S."/>
            <person name="Hansen M."/>
            <person name="Howarth C."/>
            <person name="Imamovic A."/>
            <person name="Larimer J."/>
            <person name="McCowan C."/>
            <person name="Montmayeur A."/>
            <person name="Murphy C."/>
            <person name="Neiman D."/>
            <person name="Pearson M."/>
            <person name="Priest M."/>
            <person name="Roberts A."/>
            <person name="Saif S."/>
            <person name="Shea T."/>
            <person name="Sisk P."/>
            <person name="Sykes S."/>
            <person name="Wortman J."/>
            <person name="Nusbaum C."/>
            <person name="Birren B."/>
        </authorList>
    </citation>
    <scope>NUCLEOTIDE SEQUENCE [LARGE SCALE GENOMIC DNA]</scope>
    <source>
        <strain evidence="3">race PST-78</strain>
    </source>
</reference>
<dbReference type="Proteomes" id="UP000054564">
    <property type="component" value="Unassembled WGS sequence"/>
</dbReference>
<comment type="caution">
    <text evidence="2">The sequence shown here is derived from an EMBL/GenBank/DDBJ whole genome shotgun (WGS) entry which is preliminary data.</text>
</comment>
<dbReference type="Pfam" id="PF10433">
    <property type="entry name" value="Beta-prop_RSE1_1st"/>
    <property type="match status" value="1"/>
</dbReference>
<name>A0A0L0VWG3_9BASI</name>
<evidence type="ECO:0000313" key="2">
    <source>
        <dbReference type="EMBL" id="KNF03350.1"/>
    </source>
</evidence>
<protein>
    <recommendedName>
        <fullName evidence="1">RSE1/DDB1/CPSF1 first beta-propeller domain-containing protein</fullName>
    </recommendedName>
</protein>
<dbReference type="InterPro" id="IPR015943">
    <property type="entry name" value="WD40/YVTN_repeat-like_dom_sf"/>
</dbReference>